<dbReference type="Proteomes" id="UP000323011">
    <property type="component" value="Unassembled WGS sequence"/>
</dbReference>
<dbReference type="PANTHER" id="PTHR13242">
    <property type="entry name" value="EUKARYOTIC TRANSLATION INITIATION FACTOR 3"/>
    <property type="match status" value="1"/>
</dbReference>
<evidence type="ECO:0000256" key="2">
    <source>
        <dbReference type="ARBA" id="ARBA00022540"/>
    </source>
</evidence>
<dbReference type="PANTHER" id="PTHR13242:SF0">
    <property type="entry name" value="EUKARYOTIC TRANSLATION INITIATION FACTOR 3 SUBUNIT L"/>
    <property type="match status" value="1"/>
</dbReference>
<dbReference type="Proteomes" id="UP000325113">
    <property type="component" value="Unassembled WGS sequence"/>
</dbReference>
<dbReference type="GO" id="GO:0003743">
    <property type="term" value="F:translation initiation factor activity"/>
    <property type="evidence" value="ECO:0007669"/>
    <property type="project" value="UniProtKB-KW"/>
</dbReference>
<accession>A0A5A8ECB5</accession>
<reference evidence="8 9" key="1">
    <citation type="submission" date="2019-07" db="EMBL/GenBank/DDBJ databases">
        <title>Genomes of Cafeteria roenbergensis.</title>
        <authorList>
            <person name="Fischer M.G."/>
            <person name="Hackl T."/>
            <person name="Roman M."/>
        </authorList>
    </citation>
    <scope>NUCLEOTIDE SEQUENCE [LARGE SCALE GENOMIC DNA]</scope>
    <source>
        <strain evidence="4 9">BVI</strain>
        <strain evidence="5 11">Cflag</strain>
        <strain evidence="7 8">E4-10P</strain>
        <strain evidence="6 10">RCC970-E3</strain>
    </source>
</reference>
<keyword evidence="3" id="KW-0648">Protein biosynthesis</keyword>
<evidence type="ECO:0000313" key="8">
    <source>
        <dbReference type="Proteomes" id="UP000322899"/>
    </source>
</evidence>
<keyword evidence="9" id="KW-1185">Reference proteome</keyword>
<organism evidence="7 8">
    <name type="scientific">Cafeteria roenbergensis</name>
    <name type="common">Marine flagellate</name>
    <dbReference type="NCBI Taxonomy" id="33653"/>
    <lineage>
        <taxon>Eukaryota</taxon>
        <taxon>Sar</taxon>
        <taxon>Stramenopiles</taxon>
        <taxon>Bigyra</taxon>
        <taxon>Opalozoa</taxon>
        <taxon>Bicosoecida</taxon>
        <taxon>Cafeteriaceae</taxon>
        <taxon>Cafeteria</taxon>
    </lineage>
</organism>
<evidence type="ECO:0000313" key="10">
    <source>
        <dbReference type="Proteomes" id="UP000324907"/>
    </source>
</evidence>
<dbReference type="AlphaFoldDB" id="A0A5A8ECB5"/>
<evidence type="ECO:0000313" key="7">
    <source>
        <dbReference type="EMBL" id="KAA0175475.1"/>
    </source>
</evidence>
<proteinExistence type="predicted"/>
<evidence type="ECO:0000313" key="9">
    <source>
        <dbReference type="Proteomes" id="UP000323011"/>
    </source>
</evidence>
<dbReference type="GO" id="GO:0005852">
    <property type="term" value="C:eukaryotic translation initiation factor 3 complex"/>
    <property type="evidence" value="ECO:0007669"/>
    <property type="project" value="InterPro"/>
</dbReference>
<evidence type="ECO:0000313" key="4">
    <source>
        <dbReference type="EMBL" id="KAA0148169.1"/>
    </source>
</evidence>
<gene>
    <name evidence="7" type="ORF">FNF27_03175</name>
    <name evidence="6" type="ORF">FNF28_01845</name>
    <name evidence="4" type="ORF">FNF29_06828</name>
    <name evidence="5" type="ORF">FNF31_03356</name>
</gene>
<sequence length="552" mass="58962">MAFASGPSSLGFDAGASEVPRAFVRYIEDLVKALKSGHTARALNLYENGRREINAEHFSKKLWPTLEQVNAAVAASSGARLDRGFEAVYQTLWLKHVFMTDMITLPEKDTLSNLVRAWTSYSAFIEECVGPSPMAGYTLPPDWVYDVVNEFVYLFQRFHEERAARFHRRAEAAKSGSEAPAGFEADDALDAAAEGVWDPRAVLALLRRAVLTSGINEQLAAARTKGVRAALAEWRAPEVTQLAGTFALVCLVRVEAKLGDHAAAVEAARFLSPQSSGAFLRVTRAQLSLYSYLGFSLAMLGRFHDAARAISSVLLLVHRASPVLEDGARSSRFMKKTAEKMLALLALCDALSPGAPVDELVRAKATDRFGAKLTGIAAGGTEAEAAIADLFTAATPSFVDASWPPVAPAAEGASAGEQVFAVQSRIFLSAAQARAAELAGIRSLLRLYKTIDVPKLARLAGVTEDRARAGLVALKLHSWQAVASSADAADAASRPALTRAIRDSVHFVVGGEDGSMVASSEARVSEDATRELIRRTVALKRQIGAASPAGRA</sequence>
<evidence type="ECO:0000256" key="3">
    <source>
        <dbReference type="ARBA" id="ARBA00022917"/>
    </source>
</evidence>
<dbReference type="Proteomes" id="UP000322899">
    <property type="component" value="Unassembled WGS sequence"/>
</dbReference>
<evidence type="ECO:0000256" key="1">
    <source>
        <dbReference type="ARBA" id="ARBA00022490"/>
    </source>
</evidence>
<protein>
    <recommendedName>
        <fullName evidence="12">Eukaryotic translation initiation factor 3 subunit L</fullName>
    </recommendedName>
</protein>
<dbReference type="OrthoDB" id="15082at2759"/>
<dbReference type="EMBL" id="VLTN01000056">
    <property type="protein sequence ID" value="KAA0148169.1"/>
    <property type="molecule type" value="Genomic_DNA"/>
</dbReference>
<dbReference type="EMBL" id="VLTM01000028">
    <property type="protein sequence ID" value="KAA0162314.1"/>
    <property type="molecule type" value="Genomic_DNA"/>
</dbReference>
<keyword evidence="1" id="KW-0963">Cytoplasm</keyword>
<keyword evidence="2" id="KW-0396">Initiation factor</keyword>
<dbReference type="InterPro" id="IPR019382">
    <property type="entry name" value="eIF3l"/>
</dbReference>
<dbReference type="EMBL" id="VLTO01000014">
    <property type="protein sequence ID" value="KAA0175475.1"/>
    <property type="molecule type" value="Genomic_DNA"/>
</dbReference>
<dbReference type="EMBL" id="VLTL01000019">
    <property type="protein sequence ID" value="KAA0169726.1"/>
    <property type="molecule type" value="Genomic_DNA"/>
</dbReference>
<evidence type="ECO:0000313" key="11">
    <source>
        <dbReference type="Proteomes" id="UP000325113"/>
    </source>
</evidence>
<evidence type="ECO:0008006" key="12">
    <source>
        <dbReference type="Google" id="ProtNLM"/>
    </source>
</evidence>
<dbReference type="OMA" id="INRVTAC"/>
<evidence type="ECO:0000313" key="5">
    <source>
        <dbReference type="EMBL" id="KAA0162314.1"/>
    </source>
</evidence>
<evidence type="ECO:0000313" key="6">
    <source>
        <dbReference type="EMBL" id="KAA0169726.1"/>
    </source>
</evidence>
<dbReference type="Pfam" id="PF10255">
    <property type="entry name" value="Paf67"/>
    <property type="match status" value="1"/>
</dbReference>
<name>A0A5A8ECB5_CAFRO</name>
<comment type="caution">
    <text evidence="7">The sequence shown here is derived from an EMBL/GenBank/DDBJ whole genome shotgun (WGS) entry which is preliminary data.</text>
</comment>
<dbReference type="Proteomes" id="UP000324907">
    <property type="component" value="Unassembled WGS sequence"/>
</dbReference>